<dbReference type="EMBL" id="JAULSN010000019">
    <property type="protein sequence ID" value="KAK3358313.1"/>
    <property type="molecule type" value="Genomic_DNA"/>
</dbReference>
<feature type="compositionally biased region" description="Low complexity" evidence="1">
    <location>
        <begin position="95"/>
        <end position="108"/>
    </location>
</feature>
<reference evidence="2" key="1">
    <citation type="journal article" date="2023" name="Mol. Phylogenet. Evol.">
        <title>Genome-scale phylogeny and comparative genomics of the fungal order Sordariales.</title>
        <authorList>
            <person name="Hensen N."/>
            <person name="Bonometti L."/>
            <person name="Westerberg I."/>
            <person name="Brannstrom I.O."/>
            <person name="Guillou S."/>
            <person name="Cros-Aarteil S."/>
            <person name="Calhoun S."/>
            <person name="Haridas S."/>
            <person name="Kuo A."/>
            <person name="Mondo S."/>
            <person name="Pangilinan J."/>
            <person name="Riley R."/>
            <person name="LaButti K."/>
            <person name="Andreopoulos B."/>
            <person name="Lipzen A."/>
            <person name="Chen C."/>
            <person name="Yan M."/>
            <person name="Daum C."/>
            <person name="Ng V."/>
            <person name="Clum A."/>
            <person name="Steindorff A."/>
            <person name="Ohm R.A."/>
            <person name="Martin F."/>
            <person name="Silar P."/>
            <person name="Natvig D.O."/>
            <person name="Lalanne C."/>
            <person name="Gautier V."/>
            <person name="Ament-Velasquez S.L."/>
            <person name="Kruys A."/>
            <person name="Hutchinson M.I."/>
            <person name="Powell A.J."/>
            <person name="Barry K."/>
            <person name="Miller A.N."/>
            <person name="Grigoriev I.V."/>
            <person name="Debuchy R."/>
            <person name="Gladieux P."/>
            <person name="Hiltunen Thoren M."/>
            <person name="Johannesson H."/>
        </authorList>
    </citation>
    <scope>NUCLEOTIDE SEQUENCE</scope>
    <source>
        <strain evidence="2">CBS 958.72</strain>
    </source>
</reference>
<accession>A0AAE0JRV4</accession>
<feature type="region of interest" description="Disordered" evidence="1">
    <location>
        <begin position="1"/>
        <end position="21"/>
    </location>
</feature>
<proteinExistence type="predicted"/>
<evidence type="ECO:0000313" key="3">
    <source>
        <dbReference type="Proteomes" id="UP001287356"/>
    </source>
</evidence>
<gene>
    <name evidence="2" type="ORF">B0T24DRAFT_672007</name>
</gene>
<reference evidence="2" key="2">
    <citation type="submission" date="2023-06" db="EMBL/GenBank/DDBJ databases">
        <authorList>
            <consortium name="Lawrence Berkeley National Laboratory"/>
            <person name="Haridas S."/>
            <person name="Hensen N."/>
            <person name="Bonometti L."/>
            <person name="Westerberg I."/>
            <person name="Brannstrom I.O."/>
            <person name="Guillou S."/>
            <person name="Cros-Aarteil S."/>
            <person name="Calhoun S."/>
            <person name="Kuo A."/>
            <person name="Mondo S."/>
            <person name="Pangilinan J."/>
            <person name="Riley R."/>
            <person name="Labutti K."/>
            <person name="Andreopoulos B."/>
            <person name="Lipzen A."/>
            <person name="Chen C."/>
            <person name="Yanf M."/>
            <person name="Daum C."/>
            <person name="Ng V."/>
            <person name="Clum A."/>
            <person name="Steindorff A."/>
            <person name="Ohm R."/>
            <person name="Martin F."/>
            <person name="Silar P."/>
            <person name="Natvig D."/>
            <person name="Lalanne C."/>
            <person name="Gautier V."/>
            <person name="Ament-Velasquez S.L."/>
            <person name="Kruys A."/>
            <person name="Hutchinson M.I."/>
            <person name="Powell A.J."/>
            <person name="Barry K."/>
            <person name="Miller A.N."/>
            <person name="Grigoriev I.V."/>
            <person name="Debuchy R."/>
            <person name="Gladieux P."/>
            <person name="Thoren M.H."/>
            <person name="Johannesson H."/>
        </authorList>
    </citation>
    <scope>NUCLEOTIDE SEQUENCE</scope>
    <source>
        <strain evidence="2">CBS 958.72</strain>
    </source>
</reference>
<comment type="caution">
    <text evidence="2">The sequence shown here is derived from an EMBL/GenBank/DDBJ whole genome shotgun (WGS) entry which is preliminary data.</text>
</comment>
<keyword evidence="3" id="KW-1185">Reference proteome</keyword>
<protein>
    <submittedName>
        <fullName evidence="2">Uncharacterized protein</fullName>
    </submittedName>
</protein>
<evidence type="ECO:0000256" key="1">
    <source>
        <dbReference type="SAM" id="MobiDB-lite"/>
    </source>
</evidence>
<dbReference type="Proteomes" id="UP001287356">
    <property type="component" value="Unassembled WGS sequence"/>
</dbReference>
<sequence length="278" mass="29202">MSRSGPTPTPTPTPRPKPKPIEVEFVGTRSIDWLPVPPSLPGIAELLGAPASALAPARDVPSLPGIAELFGASAYALAPALDMPSTANLDYQAYPSESQSSSSSSSSSQPPPPNPKTEEELKERFTEYVRGEVSAIACEHASGGDAVVQKANCVKMGYCLLAVLHDPSSKLFMLDVATMKANLQESESSTALVDYFECLYIQYTPLIESLFDAWTDTTAAAAVAVAVAAAEDEEPPSKRQKLGASGYATPAVVNLSSAEEAVRSYSSKDKAAQATMSS</sequence>
<feature type="region of interest" description="Disordered" evidence="1">
    <location>
        <begin position="94"/>
        <end position="121"/>
    </location>
</feature>
<organism evidence="2 3">
    <name type="scientific">Lasiosphaeria ovina</name>
    <dbReference type="NCBI Taxonomy" id="92902"/>
    <lineage>
        <taxon>Eukaryota</taxon>
        <taxon>Fungi</taxon>
        <taxon>Dikarya</taxon>
        <taxon>Ascomycota</taxon>
        <taxon>Pezizomycotina</taxon>
        <taxon>Sordariomycetes</taxon>
        <taxon>Sordariomycetidae</taxon>
        <taxon>Sordariales</taxon>
        <taxon>Lasiosphaeriaceae</taxon>
        <taxon>Lasiosphaeria</taxon>
    </lineage>
</organism>
<dbReference type="AlphaFoldDB" id="A0AAE0JRV4"/>
<evidence type="ECO:0000313" key="2">
    <source>
        <dbReference type="EMBL" id="KAK3358313.1"/>
    </source>
</evidence>
<name>A0AAE0JRV4_9PEZI</name>